<name>A0A9D2WRQ0_9FIRM</name>
<dbReference type="AlphaFoldDB" id="A0A9D2WRQ0"/>
<sequence>MVLQISWLFLIIEGFIPGFEHKKTKKLLFKNSLVS</sequence>
<gene>
    <name evidence="1" type="ORF">SPSYN_00625</name>
</gene>
<keyword evidence="2" id="KW-1185">Reference proteome</keyword>
<evidence type="ECO:0000313" key="1">
    <source>
        <dbReference type="EMBL" id="KAF1085895.1"/>
    </source>
</evidence>
<reference evidence="1" key="1">
    <citation type="submission" date="2016-02" db="EMBL/GenBank/DDBJ databases">
        <title>Draft Genome Sequence of Sporotomaculum syntrophicum Strain FB, a Syntrophic Benzoate Degrader.</title>
        <authorList>
            <person name="Nobu M.K."/>
            <person name="Narihiro T."/>
            <person name="Qiu Y.-L."/>
            <person name="Ohashi A."/>
            <person name="Liu W.-T."/>
            <person name="Yuji S."/>
        </authorList>
    </citation>
    <scope>NUCLEOTIDE SEQUENCE</scope>
    <source>
        <strain evidence="1">FB</strain>
    </source>
</reference>
<dbReference type="EMBL" id="LSRS01000002">
    <property type="protein sequence ID" value="KAF1085895.1"/>
    <property type="molecule type" value="Genomic_DNA"/>
</dbReference>
<proteinExistence type="predicted"/>
<protein>
    <submittedName>
        <fullName evidence="1">Uncharacterized protein</fullName>
    </submittedName>
</protein>
<organism evidence="1 2">
    <name type="scientific">Sporotomaculum syntrophicum</name>
    <dbReference type="NCBI Taxonomy" id="182264"/>
    <lineage>
        <taxon>Bacteria</taxon>
        <taxon>Bacillati</taxon>
        <taxon>Bacillota</taxon>
        <taxon>Clostridia</taxon>
        <taxon>Eubacteriales</taxon>
        <taxon>Desulfallaceae</taxon>
        <taxon>Sporotomaculum</taxon>
    </lineage>
</organism>
<accession>A0A9D2WRQ0</accession>
<dbReference type="Proteomes" id="UP000798488">
    <property type="component" value="Unassembled WGS sequence"/>
</dbReference>
<comment type="caution">
    <text evidence="1">The sequence shown here is derived from an EMBL/GenBank/DDBJ whole genome shotgun (WGS) entry which is preliminary data.</text>
</comment>
<evidence type="ECO:0000313" key="2">
    <source>
        <dbReference type="Proteomes" id="UP000798488"/>
    </source>
</evidence>